<evidence type="ECO:0000256" key="1">
    <source>
        <dbReference type="ARBA" id="ARBA00006654"/>
    </source>
</evidence>
<evidence type="ECO:0000259" key="4">
    <source>
        <dbReference type="Pfam" id="PF00149"/>
    </source>
</evidence>
<proteinExistence type="inferred from homology"/>
<comment type="similarity">
    <text evidence="1 3">Belongs to the 5'-nucleotidase family.</text>
</comment>
<evidence type="ECO:0000313" key="7">
    <source>
        <dbReference type="Proteomes" id="UP000315439"/>
    </source>
</evidence>
<gene>
    <name evidence="6" type="ORF">FLL46_09640</name>
</gene>
<dbReference type="SUPFAM" id="SSF56300">
    <property type="entry name" value="Metallo-dependent phosphatases"/>
    <property type="match status" value="1"/>
</dbReference>
<dbReference type="Pfam" id="PF00149">
    <property type="entry name" value="Metallophos"/>
    <property type="match status" value="1"/>
</dbReference>
<evidence type="ECO:0000259" key="5">
    <source>
        <dbReference type="Pfam" id="PF02872"/>
    </source>
</evidence>
<evidence type="ECO:0000256" key="3">
    <source>
        <dbReference type="RuleBase" id="RU362119"/>
    </source>
</evidence>
<dbReference type="InterPro" id="IPR029052">
    <property type="entry name" value="Metallo-depent_PP-like"/>
</dbReference>
<feature type="domain" description="5'-Nucleotidase C-terminal" evidence="5">
    <location>
        <begin position="446"/>
        <end position="593"/>
    </location>
</feature>
<dbReference type="GO" id="GO:0030288">
    <property type="term" value="C:outer membrane-bounded periplasmic space"/>
    <property type="evidence" value="ECO:0007669"/>
    <property type="project" value="TreeGrafter"/>
</dbReference>
<name>A0A545UF07_9GAMM</name>
<sequence length="656" mass="69794">MNKIMKSSLKSLTSLVLGTVLLTGCSSDGEDGVQGPQGEQGIQGSAGQNADMTLDLTILHMNDHHSHIAKDDFDLDVTGLGLTTTIDGGNPLEEVTVNYGGFPMLVSLFNTLEGQSENVLKLHSGDAITGTLYYSLFKGQADAAMMNQVCFDAFALGNHEFDDGDSGLANFLNWLNSTACETPTLAANIVPGETSAVSSGYIQPYTIIERSGHKIGIIGIDIAGKTQNSSSPDATTEFLDETTTAQQYIDELTAMGVNHIVLMTHYQYENDLALAAALTGVDVIVGGDSHTLLGDSTFSDLGFNPVADYPAEATNLDGNKVCVVQAWEYAHIMGKLDVSFDENGHVTSCGGHPYMPIEAEISYEHADDDDRVLSGADYGTVIASLTSHPEVVVTPSDATTQVMLETFDADVDILRQTIIGTIAEDLCLERFPGQGRSNLCDVSANYVYGSDISNVVAKAFLTVTPTADIAIQNGGGVRVDVAAGDYSIGDAYTLLPFSNTLVTLEMTGQQIVDVLEEALANTLDNDGSSGSYPYASGLRFSVDASQAHGSRISNVEVNSRVAGDWTAIELAATYTVVTNDFIASGRDGYTTFGEVFEAGDFVDTYTEYAQGFIDYVESLTNAAQPVQKLPVSEYSTQNYIGRDGCDHGTNNDCVGY</sequence>
<dbReference type="Gene3D" id="3.60.21.10">
    <property type="match status" value="1"/>
</dbReference>
<dbReference type="PANTHER" id="PTHR11575">
    <property type="entry name" value="5'-NUCLEOTIDASE-RELATED"/>
    <property type="match status" value="1"/>
</dbReference>
<accession>A0A545UF07</accession>
<dbReference type="GO" id="GO:0046872">
    <property type="term" value="F:metal ion binding"/>
    <property type="evidence" value="ECO:0007669"/>
    <property type="project" value="InterPro"/>
</dbReference>
<dbReference type="InterPro" id="IPR004843">
    <property type="entry name" value="Calcineurin-like_PHP"/>
</dbReference>
<evidence type="ECO:0000256" key="2">
    <source>
        <dbReference type="ARBA" id="ARBA00022729"/>
    </source>
</evidence>
<protein>
    <submittedName>
        <fullName evidence="6">Bifunctional metallophosphatase/5'-nucleotidase</fullName>
    </submittedName>
</protein>
<dbReference type="EMBL" id="VIKS01000005">
    <property type="protein sequence ID" value="TQV88060.1"/>
    <property type="molecule type" value="Genomic_DNA"/>
</dbReference>
<dbReference type="OrthoDB" id="9803927at2"/>
<dbReference type="RefSeq" id="WP_142893301.1">
    <property type="nucleotide sequence ID" value="NZ_ML660163.1"/>
</dbReference>
<dbReference type="PRINTS" id="PR01607">
    <property type="entry name" value="APYRASEFAMLY"/>
</dbReference>
<keyword evidence="3" id="KW-0547">Nucleotide-binding</keyword>
<keyword evidence="3" id="KW-0378">Hydrolase</keyword>
<dbReference type="PANTHER" id="PTHR11575:SF24">
    <property type="entry name" value="5'-NUCLEOTIDASE"/>
    <property type="match status" value="1"/>
</dbReference>
<dbReference type="Pfam" id="PF02872">
    <property type="entry name" value="5_nucleotid_C"/>
    <property type="match status" value="1"/>
</dbReference>
<dbReference type="InterPro" id="IPR006179">
    <property type="entry name" value="5_nucleotidase/apyrase"/>
</dbReference>
<dbReference type="GO" id="GO:0008768">
    <property type="term" value="F:UDP-sugar diphosphatase activity"/>
    <property type="evidence" value="ECO:0007669"/>
    <property type="project" value="TreeGrafter"/>
</dbReference>
<dbReference type="GO" id="GO:0000166">
    <property type="term" value="F:nucleotide binding"/>
    <property type="evidence" value="ECO:0007669"/>
    <property type="project" value="UniProtKB-KW"/>
</dbReference>
<dbReference type="PROSITE" id="PS00786">
    <property type="entry name" value="5_NUCLEOTIDASE_2"/>
    <property type="match status" value="1"/>
</dbReference>
<dbReference type="Proteomes" id="UP000315439">
    <property type="component" value="Unassembled WGS sequence"/>
</dbReference>
<dbReference type="InterPro" id="IPR008334">
    <property type="entry name" value="5'-Nucleotdase_C"/>
</dbReference>
<organism evidence="6 7">
    <name type="scientific">Aliikangiella coralliicola</name>
    <dbReference type="NCBI Taxonomy" id="2592383"/>
    <lineage>
        <taxon>Bacteria</taxon>
        <taxon>Pseudomonadati</taxon>
        <taxon>Pseudomonadota</taxon>
        <taxon>Gammaproteobacteria</taxon>
        <taxon>Oceanospirillales</taxon>
        <taxon>Pleioneaceae</taxon>
        <taxon>Aliikangiella</taxon>
    </lineage>
</organism>
<dbReference type="InterPro" id="IPR036907">
    <property type="entry name" value="5'-Nucleotdase_C_sf"/>
</dbReference>
<keyword evidence="2" id="KW-0732">Signal</keyword>
<feature type="domain" description="Calcineurin-like phosphoesterase" evidence="4">
    <location>
        <begin position="57"/>
        <end position="291"/>
    </location>
</feature>
<dbReference type="InterPro" id="IPR006146">
    <property type="entry name" value="5'-Nucleotdase_CS"/>
</dbReference>
<reference evidence="6 7" key="1">
    <citation type="submission" date="2019-07" db="EMBL/GenBank/DDBJ databases">
        <title>Draft genome for Aliikangiella sp. M105.</title>
        <authorList>
            <person name="Wang G."/>
        </authorList>
    </citation>
    <scope>NUCLEOTIDE SEQUENCE [LARGE SCALE GENOMIC DNA]</scope>
    <source>
        <strain evidence="6 7">M105</strain>
    </source>
</reference>
<dbReference type="SUPFAM" id="SSF55816">
    <property type="entry name" value="5'-nucleotidase (syn. UDP-sugar hydrolase), C-terminal domain"/>
    <property type="match status" value="1"/>
</dbReference>
<dbReference type="GO" id="GO:0008253">
    <property type="term" value="F:5'-nucleotidase activity"/>
    <property type="evidence" value="ECO:0007669"/>
    <property type="project" value="TreeGrafter"/>
</dbReference>
<keyword evidence="7" id="KW-1185">Reference proteome</keyword>
<dbReference type="AlphaFoldDB" id="A0A545UF07"/>
<evidence type="ECO:0000313" key="6">
    <source>
        <dbReference type="EMBL" id="TQV88060.1"/>
    </source>
</evidence>
<dbReference type="Gene3D" id="3.90.780.10">
    <property type="entry name" value="5'-Nucleotidase, C-terminal domain"/>
    <property type="match status" value="1"/>
</dbReference>
<dbReference type="GO" id="GO:0009166">
    <property type="term" value="P:nucleotide catabolic process"/>
    <property type="evidence" value="ECO:0007669"/>
    <property type="project" value="InterPro"/>
</dbReference>
<comment type="caution">
    <text evidence="6">The sequence shown here is derived from an EMBL/GenBank/DDBJ whole genome shotgun (WGS) entry which is preliminary data.</text>
</comment>
<dbReference type="PROSITE" id="PS51257">
    <property type="entry name" value="PROKAR_LIPOPROTEIN"/>
    <property type="match status" value="1"/>
</dbReference>